<comment type="caution">
    <text evidence="1">The sequence shown here is derived from an EMBL/GenBank/DDBJ whole genome shotgun (WGS) entry which is preliminary data.</text>
</comment>
<sequence length="186" mass="20563">MSSSGGSTDTSHTFEIINAVETKETSDTVGVDQSSLNVLSDTKDIIPETATVDTTTSEDPLVICDQSDLRMDKPVDQFLDLDKPPCELSDLTKTISVSPEDKPTVDENKVGVDDTCIILDDISSSSSDKGGLMPEEPEERRDSMIETLHEYVNKFDNWIEELDQSLGWVPDLEDVPAVKWILDRLP</sequence>
<protein>
    <submittedName>
        <fullName evidence="1">Uncharacterized protein</fullName>
    </submittedName>
</protein>
<reference evidence="1 2" key="1">
    <citation type="submission" date="2024-05" db="EMBL/GenBank/DDBJ databases">
        <authorList>
            <person name="Wallberg A."/>
        </authorList>
    </citation>
    <scope>NUCLEOTIDE SEQUENCE [LARGE SCALE GENOMIC DNA]</scope>
</reference>
<name>A0AAV2RWG5_MEGNR</name>
<evidence type="ECO:0000313" key="2">
    <source>
        <dbReference type="Proteomes" id="UP001497623"/>
    </source>
</evidence>
<evidence type="ECO:0000313" key="1">
    <source>
        <dbReference type="EMBL" id="CAL4142695.1"/>
    </source>
</evidence>
<dbReference type="EMBL" id="CAXKWB010033331">
    <property type="protein sequence ID" value="CAL4142695.1"/>
    <property type="molecule type" value="Genomic_DNA"/>
</dbReference>
<keyword evidence="2" id="KW-1185">Reference proteome</keyword>
<organism evidence="1 2">
    <name type="scientific">Meganyctiphanes norvegica</name>
    <name type="common">Northern krill</name>
    <name type="synonym">Thysanopoda norvegica</name>
    <dbReference type="NCBI Taxonomy" id="48144"/>
    <lineage>
        <taxon>Eukaryota</taxon>
        <taxon>Metazoa</taxon>
        <taxon>Ecdysozoa</taxon>
        <taxon>Arthropoda</taxon>
        <taxon>Crustacea</taxon>
        <taxon>Multicrustacea</taxon>
        <taxon>Malacostraca</taxon>
        <taxon>Eumalacostraca</taxon>
        <taxon>Eucarida</taxon>
        <taxon>Euphausiacea</taxon>
        <taxon>Euphausiidae</taxon>
        <taxon>Meganyctiphanes</taxon>
    </lineage>
</organism>
<gene>
    <name evidence="1" type="ORF">MNOR_LOCUS29175</name>
</gene>
<accession>A0AAV2RWG5</accession>
<dbReference type="AlphaFoldDB" id="A0AAV2RWG5"/>
<proteinExistence type="predicted"/>
<dbReference type="Proteomes" id="UP001497623">
    <property type="component" value="Unassembled WGS sequence"/>
</dbReference>